<dbReference type="PROSITE" id="PS01186">
    <property type="entry name" value="EGF_2"/>
    <property type="match status" value="1"/>
</dbReference>
<feature type="region of interest" description="Disordered" evidence="5">
    <location>
        <begin position="1579"/>
        <end position="1681"/>
    </location>
</feature>
<keyword evidence="11" id="KW-1185">Reference proteome</keyword>
<dbReference type="Pfam" id="PF00629">
    <property type="entry name" value="MAM"/>
    <property type="match status" value="1"/>
</dbReference>
<evidence type="ECO:0000256" key="6">
    <source>
        <dbReference type="SAM" id="Phobius"/>
    </source>
</evidence>
<evidence type="ECO:0000256" key="1">
    <source>
        <dbReference type="ARBA" id="ARBA00022729"/>
    </source>
</evidence>
<feature type="compositionally biased region" description="Basic residues" evidence="5">
    <location>
        <begin position="1661"/>
        <end position="1670"/>
    </location>
</feature>
<keyword evidence="6" id="KW-0472">Membrane</keyword>
<dbReference type="Proteomes" id="UP001209878">
    <property type="component" value="Unassembled WGS sequence"/>
</dbReference>
<dbReference type="PROSITE" id="PS50060">
    <property type="entry name" value="MAM_2"/>
    <property type="match status" value="1"/>
</dbReference>
<keyword evidence="3" id="KW-0245">EGF-like domain</keyword>
<dbReference type="Gene3D" id="2.10.25.10">
    <property type="entry name" value="Laminin"/>
    <property type="match status" value="1"/>
</dbReference>
<feature type="transmembrane region" description="Helical" evidence="6">
    <location>
        <begin position="1505"/>
        <end position="1527"/>
    </location>
</feature>
<keyword evidence="1" id="KW-0732">Signal</keyword>
<feature type="compositionally biased region" description="Polar residues" evidence="5">
    <location>
        <begin position="1588"/>
        <end position="1611"/>
    </location>
</feature>
<dbReference type="FunFam" id="3.10.250.10:FF:000001">
    <property type="entry name" value="Lysyl oxidase 4 isoform X1"/>
    <property type="match status" value="1"/>
</dbReference>
<feature type="transmembrane region" description="Helical" evidence="6">
    <location>
        <begin position="1474"/>
        <end position="1493"/>
    </location>
</feature>
<dbReference type="SUPFAM" id="SSF56487">
    <property type="entry name" value="SRCR-like"/>
    <property type="match status" value="1"/>
</dbReference>
<dbReference type="InterPro" id="IPR000998">
    <property type="entry name" value="MAM_dom"/>
</dbReference>
<dbReference type="PRINTS" id="PR00258">
    <property type="entry name" value="SPERACTRCPTR"/>
</dbReference>
<feature type="compositionally biased region" description="Low complexity" evidence="5">
    <location>
        <begin position="512"/>
        <end position="526"/>
    </location>
</feature>
<dbReference type="SMART" id="SM00202">
    <property type="entry name" value="SR"/>
    <property type="match status" value="1"/>
</dbReference>
<dbReference type="Pfam" id="PF00530">
    <property type="entry name" value="SRCR"/>
    <property type="match status" value="1"/>
</dbReference>
<keyword evidence="2 3" id="KW-1015">Disulfide bond</keyword>
<evidence type="ECO:0000313" key="11">
    <source>
        <dbReference type="Proteomes" id="UP001209878"/>
    </source>
</evidence>
<feature type="region of interest" description="Disordered" evidence="5">
    <location>
        <begin position="1383"/>
        <end position="1428"/>
    </location>
</feature>
<feature type="transmembrane region" description="Helical" evidence="6">
    <location>
        <begin position="1228"/>
        <end position="1251"/>
    </location>
</feature>
<feature type="transmembrane region" description="Helical" evidence="6">
    <location>
        <begin position="1198"/>
        <end position="1216"/>
    </location>
</feature>
<dbReference type="PANTHER" id="PTHR48071:SF18">
    <property type="entry name" value="DELETED IN MALIGNANT BRAIN TUMORS 1 PROTEIN-RELATED"/>
    <property type="match status" value="1"/>
</dbReference>
<dbReference type="InterPro" id="IPR036772">
    <property type="entry name" value="SRCR-like_dom_sf"/>
</dbReference>
<dbReference type="GO" id="GO:0016020">
    <property type="term" value="C:membrane"/>
    <property type="evidence" value="ECO:0007669"/>
    <property type="project" value="InterPro"/>
</dbReference>
<dbReference type="EMBL" id="JAODUO010000038">
    <property type="protein sequence ID" value="KAK2192121.1"/>
    <property type="molecule type" value="Genomic_DNA"/>
</dbReference>
<gene>
    <name evidence="10" type="ORF">NP493_38g05000</name>
</gene>
<feature type="disulfide bond" evidence="3">
    <location>
        <begin position="98"/>
        <end position="107"/>
    </location>
</feature>
<dbReference type="PANTHER" id="PTHR48071">
    <property type="entry name" value="SRCR DOMAIN-CONTAINING PROTEIN"/>
    <property type="match status" value="1"/>
</dbReference>
<dbReference type="InterPro" id="IPR000742">
    <property type="entry name" value="EGF"/>
</dbReference>
<feature type="transmembrane region" description="Helical" evidence="6">
    <location>
        <begin position="1347"/>
        <end position="1370"/>
    </location>
</feature>
<reference evidence="10" key="1">
    <citation type="journal article" date="2023" name="Mol. Biol. Evol.">
        <title>Third-Generation Sequencing Reveals the Adaptive Role of the Epigenome in Three Deep-Sea Polychaetes.</title>
        <authorList>
            <person name="Perez M."/>
            <person name="Aroh O."/>
            <person name="Sun Y."/>
            <person name="Lan Y."/>
            <person name="Juniper S.K."/>
            <person name="Young C.R."/>
            <person name="Angers B."/>
            <person name="Qian P.Y."/>
        </authorList>
    </citation>
    <scope>NUCLEOTIDE SEQUENCE</scope>
    <source>
        <strain evidence="10">R07B-5</strain>
    </source>
</reference>
<keyword evidence="6" id="KW-1133">Transmembrane helix</keyword>
<evidence type="ECO:0000259" key="8">
    <source>
        <dbReference type="PROSITE" id="PS50060"/>
    </source>
</evidence>
<evidence type="ECO:0000256" key="4">
    <source>
        <dbReference type="PROSITE-ProRule" id="PRU00196"/>
    </source>
</evidence>
<name>A0AAD9PC68_RIDPI</name>
<dbReference type="SMART" id="SM00181">
    <property type="entry name" value="EGF"/>
    <property type="match status" value="1"/>
</dbReference>
<feature type="transmembrane region" description="Helical" evidence="6">
    <location>
        <begin position="1547"/>
        <end position="1570"/>
    </location>
</feature>
<evidence type="ECO:0000256" key="2">
    <source>
        <dbReference type="ARBA" id="ARBA00023157"/>
    </source>
</evidence>
<accession>A0AAD9PC68</accession>
<feature type="transmembrane region" description="Helical" evidence="6">
    <location>
        <begin position="1093"/>
        <end position="1112"/>
    </location>
</feature>
<dbReference type="PROSITE" id="PS50026">
    <property type="entry name" value="EGF_3"/>
    <property type="match status" value="1"/>
</dbReference>
<feature type="domain" description="MAM" evidence="8">
    <location>
        <begin position="154"/>
        <end position="260"/>
    </location>
</feature>
<comment type="caution">
    <text evidence="4">Lacks conserved residue(s) required for the propagation of feature annotation.</text>
</comment>
<feature type="domain" description="EGF-like" evidence="7">
    <location>
        <begin position="59"/>
        <end position="108"/>
    </location>
</feature>
<dbReference type="Gene3D" id="2.60.120.200">
    <property type="match status" value="1"/>
</dbReference>
<protein>
    <submittedName>
        <fullName evidence="10">Uncharacterized protein</fullName>
    </submittedName>
</protein>
<feature type="transmembrane region" description="Helical" evidence="6">
    <location>
        <begin position="1314"/>
        <end position="1335"/>
    </location>
</feature>
<evidence type="ECO:0000313" key="10">
    <source>
        <dbReference type="EMBL" id="KAK2192121.1"/>
    </source>
</evidence>
<sequence>MFVYWCVVAADACEAKKVSNAFVINYRDGKCSFGSCGPGDVALTYGIGAFDVYVSASKDRNPCREGPCRNGGICMADVYCVTDRNADVLDPKCHTCLCLDGYTGRACETSDPPFKYSVEFKINRQFRQELLDTTSRERGSILTNITLGFLEPIGENWLSALELPAMDYVGTACLEFTYKIQGSVLLAVTVLDTAVDTTTDTQLMFVEGEYDDPAWQNANINVNGSKKFSVEFLATVIESNAGSVAIRSIRLTVDLEKCKVPAGMCNNYTLGPHSDQCLGSAWQTFCQLSAAGNPVSHPDQREFLDESTLNGVYHLLHRYSLEAFNGDEDYMQVCLANFTRLTDGPDDSAGRVEVFFAGQWGTVCDDEFDDNEANVVCRQLGFEGGEARTAGFFGSGWGSILLSELKCVGDESSLLEAFEELYLLVVRFVSLRRNGDESFKLVGMTLIKCPYDNGMLTKTLEATERFKVNTGDVLAFYFPGQNPMPYDQVSCFSQEDQLRYLYDPSDVTSNESTPITTPAPSATTTPIARLPEPGDGVDSETCGSQTQPCKSVMSAIGQTGWTKMITLTGSSMPYHVNLSRIGATERLSFTGVTVNNNRPALVLDGNLTVSGLWKLDIYNVNLYGSFRTNCSLGTFTFNLDNVNVNASKEGFVIRKCNHLVINVTQSTFTSALLEFTSFVTTDALFVDSTFVKLASNDTESYNAGLLARMPKRQGKHKIQISGCTFVGVRQNFDINLPSAALGIITSKEDTELQLSVENSNFTANARAIDLSLKGISEVEIRANVFRGNSGDGSGGAIRVTATLQKGVGSLSTVKRAAINVVNCTFEHNTASTSSRYNEKDVYYQTRSPGSGGALYCRFVNNTGPVRGGTIYVNADISTELVETHLVNALTVGRHSRFGDLIYTSCNMTLKNVTVEAATSDGGTPLLSYQAADPANARLLVLGLKFSCPMAHWVEQLNATSYGNSGGIETLQIFCRACSENKYSLATSRVKVDRVTATIENDISCLKCPYGAKCVSGIWNNIGFWGSEGAVSASVTMYPCPPDYCEQNTSRQVAYDACAADRVGVLCGRCRDGYSESLFGTNCIPNESCGWQNWYIAVLIALYGILYVLFFMFENDYSRLIQFISDKLQQRSAAEAEESERDPNADLSETGYFQIFMYYIQTSALLQVDIIIEADELFRQVHRPQDLMPRIVTDGVKRLLSFDLLSVQGATCLMTNMTAVTKTAAQSAFVLYFFAVVLVIYLASGCCCICVRPEKRPRIGQMSLDARMLTTVVSLFLYTYQNVAENAFLLLNCTDIGATGSVLFYDGNVTCLQPWQYGVIVCVCIFILPFFTVLLFGPKLLAVGRISVFLFFMSFLFPLFFTVPMIVLFVAEYRKNAAAGKSAREKGAGEDKGSGEEGKIKQASGGDDDGLDGGKIESASDGGKDEAGASDLREAVGDVVTGAYRPDILGGVCWEGAINFRRMVLVLVFTFVNDVLLKHLALAGGCFVVLLVHLRAMPFKQRFSNIFESVSLSLLLVISGTNLVKSAFYHSQTIPRGQAYVVMVVFEWIEAVALGILPITLIVLLFITLVVKTGRKVWRRGHKHPSADSLPSRSGNGGSLSQSPDSCPSGNDRSLPGHHLARVVDEHAKRHHRHRRHHDEGRRINRNRRRGPGETSAETRASGHRRRHRRTSSREVATGAPRWNVSSQARREDVSYGEFNSRFTFSNAIGNHMRHSGHGMYMPPPGYY</sequence>
<evidence type="ECO:0000256" key="3">
    <source>
        <dbReference type="PROSITE-ProRule" id="PRU00076"/>
    </source>
</evidence>
<dbReference type="InterPro" id="IPR001190">
    <property type="entry name" value="SRCR"/>
</dbReference>
<comment type="caution">
    <text evidence="10">The sequence shown here is derived from an EMBL/GenBank/DDBJ whole genome shotgun (WGS) entry which is preliminary data.</text>
</comment>
<dbReference type="CDD" id="cd00054">
    <property type="entry name" value="EGF_CA"/>
    <property type="match status" value="1"/>
</dbReference>
<proteinExistence type="predicted"/>
<feature type="domain" description="SRCR" evidence="9">
    <location>
        <begin position="339"/>
        <end position="416"/>
    </location>
</feature>
<evidence type="ECO:0000259" key="7">
    <source>
        <dbReference type="PROSITE" id="PS50026"/>
    </source>
</evidence>
<feature type="compositionally biased region" description="Basic and acidic residues" evidence="5">
    <location>
        <begin position="1383"/>
        <end position="1399"/>
    </location>
</feature>
<evidence type="ECO:0000256" key="5">
    <source>
        <dbReference type="SAM" id="MobiDB-lite"/>
    </source>
</evidence>
<dbReference type="PROSITE" id="PS00420">
    <property type="entry name" value="SRCR_1"/>
    <property type="match status" value="1"/>
</dbReference>
<keyword evidence="6" id="KW-0812">Transmembrane</keyword>
<dbReference type="Gene3D" id="3.10.250.10">
    <property type="entry name" value="SRCR-like domain"/>
    <property type="match status" value="1"/>
</dbReference>
<evidence type="ECO:0000259" key="9">
    <source>
        <dbReference type="PROSITE" id="PS50287"/>
    </source>
</evidence>
<dbReference type="PROSITE" id="PS00022">
    <property type="entry name" value="EGF_1"/>
    <property type="match status" value="1"/>
</dbReference>
<dbReference type="PROSITE" id="PS50287">
    <property type="entry name" value="SRCR_2"/>
    <property type="match status" value="1"/>
</dbReference>
<feature type="region of interest" description="Disordered" evidence="5">
    <location>
        <begin position="507"/>
        <end position="526"/>
    </location>
</feature>
<organism evidence="10 11">
    <name type="scientific">Ridgeia piscesae</name>
    <name type="common">Tubeworm</name>
    <dbReference type="NCBI Taxonomy" id="27915"/>
    <lineage>
        <taxon>Eukaryota</taxon>
        <taxon>Metazoa</taxon>
        <taxon>Spiralia</taxon>
        <taxon>Lophotrochozoa</taxon>
        <taxon>Annelida</taxon>
        <taxon>Polychaeta</taxon>
        <taxon>Sedentaria</taxon>
        <taxon>Canalipalpata</taxon>
        <taxon>Sabellida</taxon>
        <taxon>Siboglinidae</taxon>
        <taxon>Ridgeia</taxon>
    </lineage>
</organism>